<dbReference type="OMA" id="DVWAKDY"/>
<dbReference type="Proteomes" id="UP000009046">
    <property type="component" value="Unassembled WGS sequence"/>
</dbReference>
<dbReference type="OrthoDB" id="240216at2759"/>
<dbReference type="VEuPathDB" id="VectorBase:PHUM025470"/>
<proteinExistence type="inferred from homology"/>
<dbReference type="InterPro" id="IPR000542">
    <property type="entry name" value="Carn_acyl_trans"/>
</dbReference>
<dbReference type="InterPro" id="IPR039551">
    <property type="entry name" value="Cho/carn_acyl_trans"/>
</dbReference>
<feature type="domain" description="Choline/carnitine acyltransferase" evidence="6">
    <location>
        <begin position="31"/>
        <end position="608"/>
    </location>
</feature>
<sequence length="625" mass="72037">MSLRLSKFTSVLAKTDGRHKTFSEDENLPSLPLPDIQHTLNRYLDSVRPFVSHEDFSNTYEIVKKFEQGPGLLLQSKLRKKAETEKNWIEKWWENCAYLEDRKPLLQTSTMNAVLPKDILSWTYGSEMDQIKHASLFGYHLVKFWNALRREDLPPTQTSDKQTYFSMNQYKKLFNTVRIPGEEKDFLMCYFKTMTEGTCPSTVIILCSGRIFCLSIQVNNKSFMSLQDWEGKIKTILKMCSRSNSKSQSLGLLTCDFRHNWFKNRKYLQEVSEKNREMLGIIEKSLFVLILDDATPDVDAEVLNSNIGENYKNRWADKSMNIIIYKNGRIGTLSDHTAFDGIVALGCLNFVVASIDENKKENPKSNRKNTQSVTMDEMIFDLDDRLIEEINCVEIDTAVYKNDVLMGQYLFTDFGKNEIQRMQYHSDTFVQMCLQLAYVALHGKPGPCYETATTRKYYRGRTETLRACTIECLEWVATMLDNKSANEEKKILLERAFAKHEKLMAESRENKGCDRHMLGLYCAAMEEKIKIPEFFLDPSYTKSGGNGNFVLSTSCTGYSLLGGGVAPMCDNGYGIFYNILPTSINFVMSVKENNEETNMSKYYECLKESLRKTRDVILYSKMSKL</sequence>
<dbReference type="eggNOG" id="KOG3718">
    <property type="taxonomic scope" value="Eukaryota"/>
</dbReference>
<dbReference type="EC" id="2.3.1.137" evidence="7"/>
<evidence type="ECO:0000313" key="9">
    <source>
        <dbReference type="Proteomes" id="UP000009046"/>
    </source>
</evidence>
<reference evidence="8" key="3">
    <citation type="submission" date="2020-05" db="UniProtKB">
        <authorList>
            <consortium name="EnsemblMetazoa"/>
        </authorList>
    </citation>
    <scope>IDENTIFICATION</scope>
    <source>
        <strain evidence="8">USDA</strain>
    </source>
</reference>
<dbReference type="CTD" id="8238841"/>
<evidence type="ECO:0000313" key="7">
    <source>
        <dbReference type="EMBL" id="EEB10222.1"/>
    </source>
</evidence>
<dbReference type="Gene3D" id="3.30.559.70">
    <property type="entry name" value="Choline/Carnitine o-acyltransferase, domain 2"/>
    <property type="match status" value="1"/>
</dbReference>
<dbReference type="PANTHER" id="PTHR22589:SF67">
    <property type="entry name" value="PEROXISOMAL CARNITINE O-OCTANOYLTRANSFERASE"/>
    <property type="match status" value="1"/>
</dbReference>
<dbReference type="KEGG" id="phu:Phum_PHUM025470"/>
<dbReference type="InterPro" id="IPR042231">
    <property type="entry name" value="Cho/carn_acyl_trans_2"/>
</dbReference>
<dbReference type="InParanoid" id="E0VA16"/>
<dbReference type="Gene3D" id="3.30.559.10">
    <property type="entry name" value="Chloramphenicol acetyltransferase-like domain"/>
    <property type="match status" value="1"/>
</dbReference>
<dbReference type="Pfam" id="PF00755">
    <property type="entry name" value="Carn_acyltransf"/>
    <property type="match status" value="1"/>
</dbReference>
<comment type="similarity">
    <text evidence="1 5">Belongs to the carnitine/choline acetyltransferase family.</text>
</comment>
<keyword evidence="2 5" id="KW-0808">Transferase</keyword>
<organism>
    <name type="scientific">Pediculus humanus subsp. corporis</name>
    <name type="common">Body louse</name>
    <dbReference type="NCBI Taxonomy" id="121224"/>
    <lineage>
        <taxon>Eukaryota</taxon>
        <taxon>Metazoa</taxon>
        <taxon>Ecdysozoa</taxon>
        <taxon>Arthropoda</taxon>
        <taxon>Hexapoda</taxon>
        <taxon>Insecta</taxon>
        <taxon>Pterygota</taxon>
        <taxon>Neoptera</taxon>
        <taxon>Paraneoptera</taxon>
        <taxon>Psocodea</taxon>
        <taxon>Troctomorpha</taxon>
        <taxon>Phthiraptera</taxon>
        <taxon>Anoplura</taxon>
        <taxon>Pediculidae</taxon>
        <taxon>Pediculus</taxon>
    </lineage>
</organism>
<evidence type="ECO:0000313" key="8">
    <source>
        <dbReference type="EnsemblMetazoa" id="PHUM025470-PA"/>
    </source>
</evidence>
<reference evidence="7" key="2">
    <citation type="submission" date="2007-04" db="EMBL/GenBank/DDBJ databases">
        <title>The genome of the human body louse.</title>
        <authorList>
            <consortium name="The Human Body Louse Genome Consortium"/>
            <person name="Kirkness E."/>
            <person name="Walenz B."/>
            <person name="Hass B."/>
            <person name="Bruggner R."/>
            <person name="Strausberg R."/>
        </authorList>
    </citation>
    <scope>NUCLEOTIDE SEQUENCE</scope>
    <source>
        <strain evidence="7">USDA</strain>
    </source>
</reference>
<dbReference type="SUPFAM" id="SSF52777">
    <property type="entry name" value="CoA-dependent acyltransferases"/>
    <property type="match status" value="2"/>
</dbReference>
<evidence type="ECO:0000256" key="4">
    <source>
        <dbReference type="PIRSR" id="PIRSR600542-1"/>
    </source>
</evidence>
<dbReference type="GeneID" id="8238841"/>
<evidence type="ECO:0000259" key="6">
    <source>
        <dbReference type="Pfam" id="PF00755"/>
    </source>
</evidence>
<feature type="active site" description="Proton acceptor" evidence="4">
    <location>
        <position position="336"/>
    </location>
</feature>
<name>E0VA16_PEDHC</name>
<dbReference type="EnsemblMetazoa" id="PHUM025470-RA">
    <property type="protein sequence ID" value="PHUM025470-PA"/>
    <property type="gene ID" value="PHUM025470"/>
</dbReference>
<dbReference type="STRING" id="121224.E0VA16"/>
<dbReference type="PANTHER" id="PTHR22589">
    <property type="entry name" value="CARNITINE O-ACYLTRANSFERASE"/>
    <property type="match status" value="1"/>
</dbReference>
<dbReference type="InterPro" id="IPR023213">
    <property type="entry name" value="CAT-like_dom_sf"/>
</dbReference>
<dbReference type="RefSeq" id="XP_002422960.1">
    <property type="nucleotide sequence ID" value="XM_002422915.1"/>
</dbReference>
<evidence type="ECO:0000256" key="1">
    <source>
        <dbReference type="ARBA" id="ARBA00005232"/>
    </source>
</evidence>
<keyword evidence="9" id="KW-1185">Reference proteome</keyword>
<dbReference type="EMBL" id="DS235004">
    <property type="protein sequence ID" value="EEB10222.1"/>
    <property type="molecule type" value="Genomic_DNA"/>
</dbReference>
<reference evidence="7" key="1">
    <citation type="submission" date="2007-04" db="EMBL/GenBank/DDBJ databases">
        <title>Annotation of Pediculus humanus corporis strain USDA.</title>
        <authorList>
            <person name="Kirkness E."/>
            <person name="Hannick L."/>
            <person name="Hass B."/>
            <person name="Bruggner R."/>
            <person name="Lawson D."/>
            <person name="Bidwell S."/>
            <person name="Joardar V."/>
            <person name="Caler E."/>
            <person name="Walenz B."/>
            <person name="Inman J."/>
            <person name="Schobel S."/>
            <person name="Galinsky K."/>
            <person name="Amedeo P."/>
            <person name="Strausberg R."/>
        </authorList>
    </citation>
    <scope>NUCLEOTIDE SEQUENCE</scope>
    <source>
        <strain evidence="7">USDA</strain>
    </source>
</reference>
<evidence type="ECO:0000256" key="2">
    <source>
        <dbReference type="ARBA" id="ARBA00022679"/>
    </source>
</evidence>
<gene>
    <name evidence="8" type="primary">8238841</name>
    <name evidence="7" type="ORF">Phum_PHUM025470</name>
</gene>
<dbReference type="EMBL" id="AAZO01000304">
    <property type="status" value="NOT_ANNOTATED_CDS"/>
    <property type="molecule type" value="Genomic_DNA"/>
</dbReference>
<dbReference type="PROSITE" id="PS00440">
    <property type="entry name" value="ACYLTRANSF_C_2"/>
    <property type="match status" value="1"/>
</dbReference>
<dbReference type="FunCoup" id="E0VA16">
    <property type="interactions" value="277"/>
</dbReference>
<evidence type="ECO:0000256" key="3">
    <source>
        <dbReference type="ARBA" id="ARBA00023315"/>
    </source>
</evidence>
<dbReference type="GO" id="GO:0008458">
    <property type="term" value="F:carnitine O-octanoyltransferase activity"/>
    <property type="evidence" value="ECO:0007669"/>
    <property type="project" value="UniProtKB-EC"/>
</dbReference>
<evidence type="ECO:0000256" key="5">
    <source>
        <dbReference type="RuleBase" id="RU003801"/>
    </source>
</evidence>
<dbReference type="GO" id="GO:0005777">
    <property type="term" value="C:peroxisome"/>
    <property type="evidence" value="ECO:0007669"/>
    <property type="project" value="TreeGrafter"/>
</dbReference>
<accession>E0VA16</accession>
<dbReference type="AlphaFoldDB" id="E0VA16"/>
<keyword evidence="3 5" id="KW-0012">Acyltransferase</keyword>
<protein>
    <submittedName>
        <fullName evidence="7 8">Carnitine palmitoyltransferase I, putative</fullName>
        <ecNumber evidence="7">2.3.1.137</ecNumber>
    </submittedName>
</protein>
<dbReference type="HOGENOM" id="CLU_013513_5_0_1"/>